<evidence type="ECO:0000256" key="7">
    <source>
        <dbReference type="ARBA" id="ARBA00022692"/>
    </source>
</evidence>
<dbReference type="SUPFAM" id="SSF52172">
    <property type="entry name" value="CheY-like"/>
    <property type="match status" value="2"/>
</dbReference>
<keyword evidence="4" id="KW-1003">Cell membrane</keyword>
<dbReference type="CDD" id="cd17546">
    <property type="entry name" value="REC_hyHK_CKI1_RcsC-like"/>
    <property type="match status" value="1"/>
</dbReference>
<keyword evidence="10" id="KW-0067">ATP-binding</keyword>
<dbReference type="InterPro" id="IPR036890">
    <property type="entry name" value="HATPase_C_sf"/>
</dbReference>
<dbReference type="PANTHER" id="PTHR45339">
    <property type="entry name" value="HYBRID SIGNAL TRANSDUCTION HISTIDINE KINASE J"/>
    <property type="match status" value="1"/>
</dbReference>
<dbReference type="SUPFAM" id="SSF47226">
    <property type="entry name" value="Histidine-containing phosphotransfer domain, HPT domain"/>
    <property type="match status" value="1"/>
</dbReference>
<dbReference type="Gene3D" id="1.20.120.160">
    <property type="entry name" value="HPT domain"/>
    <property type="match status" value="1"/>
</dbReference>
<dbReference type="EC" id="2.7.13.3" evidence="3"/>
<dbReference type="FunFam" id="1.10.287.130:FF:000002">
    <property type="entry name" value="Two-component osmosensing histidine kinase"/>
    <property type="match status" value="1"/>
</dbReference>
<evidence type="ECO:0000256" key="13">
    <source>
        <dbReference type="ARBA" id="ARBA00023136"/>
    </source>
</evidence>
<dbReference type="Pfam" id="PF01627">
    <property type="entry name" value="Hpt"/>
    <property type="match status" value="1"/>
</dbReference>
<dbReference type="InterPro" id="IPR004358">
    <property type="entry name" value="Sig_transdc_His_kin-like_C"/>
</dbReference>
<evidence type="ECO:0000256" key="10">
    <source>
        <dbReference type="ARBA" id="ARBA00022840"/>
    </source>
</evidence>
<evidence type="ECO:0000259" key="20">
    <source>
        <dbReference type="PROSITE" id="PS50894"/>
    </source>
</evidence>
<keyword evidence="11" id="KW-1133">Transmembrane helix</keyword>
<feature type="modified residue" description="4-aspartylphosphate" evidence="17">
    <location>
        <position position="540"/>
    </location>
</feature>
<dbReference type="GO" id="GO:0005886">
    <property type="term" value="C:plasma membrane"/>
    <property type="evidence" value="ECO:0007669"/>
    <property type="project" value="UniProtKB-SubCell"/>
</dbReference>
<dbReference type="SUPFAM" id="SSF47384">
    <property type="entry name" value="Homodimeric domain of signal transducing histidine kinase"/>
    <property type="match status" value="1"/>
</dbReference>
<feature type="domain" description="Response regulatory" evidence="19">
    <location>
        <begin position="491"/>
        <end position="607"/>
    </location>
</feature>
<comment type="subcellular location">
    <subcellularLocation>
        <location evidence="2">Cell membrane</location>
        <topology evidence="2">Multi-pass membrane protein</topology>
    </subcellularLocation>
</comment>
<dbReference type="SMART" id="SM00448">
    <property type="entry name" value="REC"/>
    <property type="match status" value="2"/>
</dbReference>
<dbReference type="PROSITE" id="PS50109">
    <property type="entry name" value="HIS_KIN"/>
    <property type="match status" value="1"/>
</dbReference>
<dbReference type="CDD" id="cd00082">
    <property type="entry name" value="HisKA"/>
    <property type="match status" value="1"/>
</dbReference>
<dbReference type="InterPro" id="IPR005467">
    <property type="entry name" value="His_kinase_dom"/>
</dbReference>
<keyword evidence="5 17" id="KW-0597">Phosphoprotein</keyword>
<keyword evidence="13" id="KW-0472">Membrane</keyword>
<dbReference type="Gene3D" id="3.40.50.2300">
    <property type="match status" value="2"/>
</dbReference>
<dbReference type="FunFam" id="3.30.565.10:FF:000010">
    <property type="entry name" value="Sensor histidine kinase RcsC"/>
    <property type="match status" value="1"/>
</dbReference>
<dbReference type="Gene3D" id="3.30.565.10">
    <property type="entry name" value="Histidine kinase-like ATPase, C-terminal domain"/>
    <property type="match status" value="1"/>
</dbReference>
<keyword evidence="7" id="KW-0812">Transmembrane</keyword>
<evidence type="ECO:0000256" key="16">
    <source>
        <dbReference type="PROSITE-ProRule" id="PRU00110"/>
    </source>
</evidence>
<name>A0AB39X3Z6_9GAMM</name>
<keyword evidence="9" id="KW-0418">Kinase</keyword>
<dbReference type="PROSITE" id="PS50894">
    <property type="entry name" value="HPT"/>
    <property type="match status" value="1"/>
</dbReference>
<evidence type="ECO:0000256" key="14">
    <source>
        <dbReference type="ARBA" id="ARBA00064003"/>
    </source>
</evidence>
<dbReference type="SMART" id="SM00387">
    <property type="entry name" value="HATPase_c"/>
    <property type="match status" value="1"/>
</dbReference>
<dbReference type="InterPro" id="IPR003661">
    <property type="entry name" value="HisK_dim/P_dom"/>
</dbReference>
<dbReference type="EMBL" id="CP165718">
    <property type="protein sequence ID" value="XDV08814.1"/>
    <property type="molecule type" value="Genomic_DNA"/>
</dbReference>
<dbReference type="Gene3D" id="1.10.287.130">
    <property type="match status" value="1"/>
</dbReference>
<evidence type="ECO:0000256" key="17">
    <source>
        <dbReference type="PROSITE-ProRule" id="PRU00169"/>
    </source>
</evidence>
<dbReference type="InterPro" id="IPR003594">
    <property type="entry name" value="HATPase_dom"/>
</dbReference>
<dbReference type="SMART" id="SM00388">
    <property type="entry name" value="HisKA"/>
    <property type="match status" value="1"/>
</dbReference>
<evidence type="ECO:0000256" key="3">
    <source>
        <dbReference type="ARBA" id="ARBA00012438"/>
    </source>
</evidence>
<gene>
    <name evidence="21" type="ORF">AB8S08_08505</name>
</gene>
<dbReference type="Pfam" id="PF00512">
    <property type="entry name" value="HisKA"/>
    <property type="match status" value="1"/>
</dbReference>
<dbReference type="AlphaFoldDB" id="A0AB39X3Z6"/>
<keyword evidence="8" id="KW-0547">Nucleotide-binding</keyword>
<dbReference type="InterPro" id="IPR008207">
    <property type="entry name" value="Sig_transdc_His_kin_Hpt_dom"/>
</dbReference>
<feature type="modified residue" description="Phosphohistidine" evidence="16">
    <location>
        <position position="691"/>
    </location>
</feature>
<keyword evidence="12" id="KW-0902">Two-component regulatory system</keyword>
<feature type="domain" description="Response regulatory" evidence="19">
    <location>
        <begin position="354"/>
        <end position="469"/>
    </location>
</feature>
<evidence type="ECO:0000256" key="6">
    <source>
        <dbReference type="ARBA" id="ARBA00022679"/>
    </source>
</evidence>
<evidence type="ECO:0000256" key="2">
    <source>
        <dbReference type="ARBA" id="ARBA00004651"/>
    </source>
</evidence>
<reference evidence="21" key="1">
    <citation type="submission" date="2024-07" db="EMBL/GenBank/DDBJ databases">
        <title>Whole genome sequence of bacterial strains from algal surface.</title>
        <authorList>
            <person name="Kumar P."/>
        </authorList>
    </citation>
    <scope>NUCLEOTIDE SEQUENCE</scope>
    <source>
        <strain evidence="21">PP-1MA</strain>
    </source>
</reference>
<evidence type="ECO:0000256" key="4">
    <source>
        <dbReference type="ARBA" id="ARBA00022475"/>
    </source>
</evidence>
<protein>
    <recommendedName>
        <fullName evidence="15">Sensory/regulatory protein RpfC</fullName>
        <ecNumber evidence="3">2.7.13.3</ecNumber>
    </recommendedName>
</protein>
<evidence type="ECO:0000256" key="1">
    <source>
        <dbReference type="ARBA" id="ARBA00000085"/>
    </source>
</evidence>
<evidence type="ECO:0000256" key="12">
    <source>
        <dbReference type="ARBA" id="ARBA00023012"/>
    </source>
</evidence>
<dbReference type="SUPFAM" id="SSF55874">
    <property type="entry name" value="ATPase domain of HSP90 chaperone/DNA topoisomerase II/histidine kinase"/>
    <property type="match status" value="1"/>
</dbReference>
<dbReference type="GO" id="GO:0000155">
    <property type="term" value="F:phosphorelay sensor kinase activity"/>
    <property type="evidence" value="ECO:0007669"/>
    <property type="project" value="InterPro"/>
</dbReference>
<sequence length="759" mass="84322">MKPAEKHATAVGFNFAHKVERHPEILKLYRSLVYESIATTTIGTVPNSWHHTKTSSAYGEPTMTTLNWLKRLGRKVTAASHTQQDAERIAIKEQELEAAAAANQAKSEFLANVSHEIRTPINAILGMTQLCLKTDLDDQQRGYLRSIENSSKTLLGIVNDMLDFAKIEAGKLSIEHIPFDLEEVLSNLADMFAYRAYDKNLEFIINLPTNIPKRLIGDPLRLNQVLVNLVSNAIKFTEHGEIVVAVTLLDRSDQDVYLRISVTDTGIGMNEAQRAQLFNAFTQADTSTTRQYGGTGLGLAISQRIVKLMNNHGLGVLSSVGQGSTFFLELSLPMQTEFNQNGHESLQARLQGKRVLAIEDNLTTREMLTELLRSYAVAVTTCRSAEEALQWLEQEDFDAVIVDWQLPGMDGLSFCQNVLRQPEQAPRLILATSYHAQDMIAQAKQLGVAEYIVKPYTSSALLRVLCSALALTTETTMQPHQGVPCDLCNAPVLLVEDNDINQIIAKEMLTHAGLVVDLARNGEEAVAKVAEKQYALVFMDIQMPIMDGLTAAEKIRALYSYQQLPIIAMTANTSSEDIERSLAAGMQDHISKPIDEQRLLQAINKWCVRGDYAAQSAQPTTTPTAVSNNSRQRYPNHRDIDFASALDRLGHNIPLYQSLVERLTEEYQQAPQKIVEFLSKGQHDQARRFFHSLKGAAANLGLTRIHLVAKQLEESMAQGAIDQVADQIVKLDPLLEQAQQAASDLALWHQHQQQNGDTP</sequence>
<dbReference type="Pfam" id="PF02518">
    <property type="entry name" value="HATPase_c"/>
    <property type="match status" value="1"/>
</dbReference>
<comment type="catalytic activity">
    <reaction evidence="1">
        <text>ATP + protein L-histidine = ADP + protein N-phospho-L-histidine.</text>
        <dbReference type="EC" id="2.7.13.3"/>
    </reaction>
</comment>
<dbReference type="GO" id="GO:0005524">
    <property type="term" value="F:ATP binding"/>
    <property type="evidence" value="ECO:0007669"/>
    <property type="project" value="UniProtKB-KW"/>
</dbReference>
<dbReference type="Pfam" id="PF00072">
    <property type="entry name" value="Response_reg"/>
    <property type="match status" value="2"/>
</dbReference>
<evidence type="ECO:0000313" key="21">
    <source>
        <dbReference type="EMBL" id="XDV08814.1"/>
    </source>
</evidence>
<feature type="domain" description="HPt" evidence="20">
    <location>
        <begin position="652"/>
        <end position="748"/>
    </location>
</feature>
<evidence type="ECO:0000256" key="8">
    <source>
        <dbReference type="ARBA" id="ARBA00022741"/>
    </source>
</evidence>
<dbReference type="CDD" id="cd00156">
    <property type="entry name" value="REC"/>
    <property type="match status" value="1"/>
</dbReference>
<organism evidence="21">
    <name type="scientific">Pseudidiomarina sp. PP-1MA</name>
    <dbReference type="NCBI Taxonomy" id="3237706"/>
    <lineage>
        <taxon>Bacteria</taxon>
        <taxon>Pseudomonadati</taxon>
        <taxon>Pseudomonadota</taxon>
        <taxon>Gammaproteobacteria</taxon>
        <taxon>Alteromonadales</taxon>
        <taxon>Idiomarinaceae</taxon>
        <taxon>Pseudidiomarina</taxon>
    </lineage>
</organism>
<dbReference type="InterPro" id="IPR011006">
    <property type="entry name" value="CheY-like_superfamily"/>
</dbReference>
<dbReference type="PRINTS" id="PR00344">
    <property type="entry name" value="BCTRLSENSOR"/>
</dbReference>
<dbReference type="InterPro" id="IPR001789">
    <property type="entry name" value="Sig_transdc_resp-reg_receiver"/>
</dbReference>
<dbReference type="CDD" id="cd16922">
    <property type="entry name" value="HATPase_EvgS-ArcB-TorS-like"/>
    <property type="match status" value="1"/>
</dbReference>
<evidence type="ECO:0000256" key="11">
    <source>
        <dbReference type="ARBA" id="ARBA00022989"/>
    </source>
</evidence>
<feature type="domain" description="Histidine kinase" evidence="18">
    <location>
        <begin position="112"/>
        <end position="334"/>
    </location>
</feature>
<evidence type="ECO:0000259" key="19">
    <source>
        <dbReference type="PROSITE" id="PS50110"/>
    </source>
</evidence>
<accession>A0AB39X3Z6</accession>
<evidence type="ECO:0000256" key="15">
    <source>
        <dbReference type="ARBA" id="ARBA00068150"/>
    </source>
</evidence>
<feature type="modified residue" description="4-aspartylphosphate" evidence="17">
    <location>
        <position position="403"/>
    </location>
</feature>
<dbReference type="PROSITE" id="PS50110">
    <property type="entry name" value="RESPONSE_REGULATORY"/>
    <property type="match status" value="2"/>
</dbReference>
<dbReference type="CDD" id="cd00088">
    <property type="entry name" value="HPT"/>
    <property type="match status" value="1"/>
</dbReference>
<dbReference type="InterPro" id="IPR036641">
    <property type="entry name" value="HPT_dom_sf"/>
</dbReference>
<evidence type="ECO:0000259" key="18">
    <source>
        <dbReference type="PROSITE" id="PS50109"/>
    </source>
</evidence>
<evidence type="ECO:0000256" key="9">
    <source>
        <dbReference type="ARBA" id="ARBA00022777"/>
    </source>
</evidence>
<keyword evidence="6" id="KW-0808">Transferase</keyword>
<dbReference type="RefSeq" id="WP_369742506.1">
    <property type="nucleotide sequence ID" value="NZ_CP165718.1"/>
</dbReference>
<dbReference type="InterPro" id="IPR036097">
    <property type="entry name" value="HisK_dim/P_sf"/>
</dbReference>
<evidence type="ECO:0000256" key="5">
    <source>
        <dbReference type="ARBA" id="ARBA00022553"/>
    </source>
</evidence>
<proteinExistence type="predicted"/>
<comment type="subunit">
    <text evidence="14">At low DSF concentrations, interacts with RpfF.</text>
</comment>
<dbReference type="PANTHER" id="PTHR45339:SF1">
    <property type="entry name" value="HYBRID SIGNAL TRANSDUCTION HISTIDINE KINASE J"/>
    <property type="match status" value="1"/>
</dbReference>